<proteinExistence type="predicted"/>
<evidence type="ECO:0000256" key="1">
    <source>
        <dbReference type="ARBA" id="ARBA00023015"/>
    </source>
</evidence>
<evidence type="ECO:0000256" key="4">
    <source>
        <dbReference type="SAM" id="MobiDB-lite"/>
    </source>
</evidence>
<evidence type="ECO:0000256" key="2">
    <source>
        <dbReference type="ARBA" id="ARBA00023125"/>
    </source>
</evidence>
<dbReference type="Pfam" id="PF00392">
    <property type="entry name" value="GntR"/>
    <property type="match status" value="1"/>
</dbReference>
<dbReference type="CDD" id="cd07377">
    <property type="entry name" value="WHTH_GntR"/>
    <property type="match status" value="1"/>
</dbReference>
<dbReference type="Gene3D" id="1.10.10.10">
    <property type="entry name" value="Winged helix-like DNA-binding domain superfamily/Winged helix DNA-binding domain"/>
    <property type="match status" value="1"/>
</dbReference>
<gene>
    <name evidence="6" type="ORF">GCE86_14145</name>
</gene>
<accession>A0ABX6E1W6</accession>
<dbReference type="InterPro" id="IPR000524">
    <property type="entry name" value="Tscrpt_reg_HTH_GntR"/>
</dbReference>
<protein>
    <submittedName>
        <fullName evidence="6">FCD domain-containing protein</fullName>
    </submittedName>
</protein>
<evidence type="ECO:0000313" key="7">
    <source>
        <dbReference type="Proteomes" id="UP000402241"/>
    </source>
</evidence>
<dbReference type="Proteomes" id="UP000402241">
    <property type="component" value="Chromosome"/>
</dbReference>
<dbReference type="Gene3D" id="1.20.120.530">
    <property type="entry name" value="GntR ligand-binding domain-like"/>
    <property type="match status" value="1"/>
</dbReference>
<evidence type="ECO:0000256" key="3">
    <source>
        <dbReference type="ARBA" id="ARBA00023163"/>
    </source>
</evidence>
<dbReference type="InterPro" id="IPR036388">
    <property type="entry name" value="WH-like_DNA-bd_sf"/>
</dbReference>
<organism evidence="6 7">
    <name type="scientific">Micromonospora terminaliae</name>
    <dbReference type="NCBI Taxonomy" id="1914461"/>
    <lineage>
        <taxon>Bacteria</taxon>
        <taxon>Bacillati</taxon>
        <taxon>Actinomycetota</taxon>
        <taxon>Actinomycetes</taxon>
        <taxon>Micromonosporales</taxon>
        <taxon>Micromonosporaceae</taxon>
        <taxon>Micromonospora</taxon>
    </lineage>
</organism>
<dbReference type="PROSITE" id="PS50949">
    <property type="entry name" value="HTH_GNTR"/>
    <property type="match status" value="1"/>
</dbReference>
<dbReference type="InterPro" id="IPR036390">
    <property type="entry name" value="WH_DNA-bd_sf"/>
</dbReference>
<reference evidence="6 7" key="1">
    <citation type="submission" date="2019-10" db="EMBL/GenBank/DDBJ databases">
        <title>Genome Sequence of Micromonospora terminaliae DSM 101760.</title>
        <authorList>
            <person name="Guo L."/>
        </authorList>
    </citation>
    <scope>NUCLEOTIDE SEQUENCE [LARGE SCALE GENOMIC DNA]</scope>
    <source>
        <strain evidence="6 7">DSM 101760</strain>
    </source>
</reference>
<dbReference type="SMART" id="SM00345">
    <property type="entry name" value="HTH_GNTR"/>
    <property type="match status" value="1"/>
</dbReference>
<evidence type="ECO:0000313" key="6">
    <source>
        <dbReference type="EMBL" id="QGL48064.1"/>
    </source>
</evidence>
<dbReference type="PANTHER" id="PTHR43537">
    <property type="entry name" value="TRANSCRIPTIONAL REGULATOR, GNTR FAMILY"/>
    <property type="match status" value="1"/>
</dbReference>
<dbReference type="SMART" id="SM00895">
    <property type="entry name" value="FCD"/>
    <property type="match status" value="1"/>
</dbReference>
<feature type="region of interest" description="Disordered" evidence="4">
    <location>
        <begin position="1"/>
        <end position="20"/>
    </location>
</feature>
<keyword evidence="1" id="KW-0805">Transcription regulation</keyword>
<sequence length="310" mass="34051">MLPVMTLENAPPRARKPTASALPVRKVSTTTRACRRRRRRFRSPFPAATRKRTTFGSVLSTVGYPSQIVLRIRFVGSGSREGDQLVEDLRGKLGAQHLPLRDQVLAALRTAIIDGDYLPGERLTEDRLAEDFGVSRNPVREALRVAEAEGFVVILPRRGAVVASPSSEALADMFAVRQRLEALAARLAAERATAADVAALRRLLDQGHTATEQQDLRRVAELNSVLHLRILEISGNPWLSSIAKALYLHVQWVFRLGAAERAPHSWAEHIQLVDAIESGDGERAERAALAHLDAASAAAYENAEGGYRPR</sequence>
<feature type="domain" description="HTH gntR-type" evidence="5">
    <location>
        <begin position="98"/>
        <end position="165"/>
    </location>
</feature>
<keyword evidence="2" id="KW-0238">DNA-binding</keyword>
<dbReference type="PANTHER" id="PTHR43537:SF5">
    <property type="entry name" value="UXU OPERON TRANSCRIPTIONAL REGULATOR"/>
    <property type="match status" value="1"/>
</dbReference>
<dbReference type="EMBL" id="CP045309">
    <property type="protein sequence ID" value="QGL48064.1"/>
    <property type="molecule type" value="Genomic_DNA"/>
</dbReference>
<dbReference type="InterPro" id="IPR008920">
    <property type="entry name" value="TF_FadR/GntR_C"/>
</dbReference>
<dbReference type="SUPFAM" id="SSF48008">
    <property type="entry name" value="GntR ligand-binding domain-like"/>
    <property type="match status" value="1"/>
</dbReference>
<dbReference type="SUPFAM" id="SSF46785">
    <property type="entry name" value="Winged helix' DNA-binding domain"/>
    <property type="match status" value="1"/>
</dbReference>
<dbReference type="InterPro" id="IPR011711">
    <property type="entry name" value="GntR_C"/>
</dbReference>
<keyword evidence="7" id="KW-1185">Reference proteome</keyword>
<evidence type="ECO:0000259" key="5">
    <source>
        <dbReference type="PROSITE" id="PS50949"/>
    </source>
</evidence>
<dbReference type="Pfam" id="PF07729">
    <property type="entry name" value="FCD"/>
    <property type="match status" value="1"/>
</dbReference>
<dbReference type="PRINTS" id="PR00035">
    <property type="entry name" value="HTHGNTR"/>
</dbReference>
<keyword evidence="3" id="KW-0804">Transcription</keyword>
<name>A0ABX6E1W6_9ACTN</name>